<organism evidence="2 3">
    <name type="scientific">Pleurodeles waltl</name>
    <name type="common">Iberian ribbed newt</name>
    <dbReference type="NCBI Taxonomy" id="8319"/>
    <lineage>
        <taxon>Eukaryota</taxon>
        <taxon>Metazoa</taxon>
        <taxon>Chordata</taxon>
        <taxon>Craniata</taxon>
        <taxon>Vertebrata</taxon>
        <taxon>Euteleostomi</taxon>
        <taxon>Amphibia</taxon>
        <taxon>Batrachia</taxon>
        <taxon>Caudata</taxon>
        <taxon>Salamandroidea</taxon>
        <taxon>Salamandridae</taxon>
        <taxon>Pleurodelinae</taxon>
        <taxon>Pleurodeles</taxon>
    </lineage>
</organism>
<name>A0AAV7W2H0_PLEWA</name>
<sequence>MRASIAGASQARLRAPQRQWGTAARAAPPLNTGLSQWASAPGAQGARPRQHLPAATGRPGNREPVDPMLAELQDYTIFECDDVYTNTKNYGEMFCYDNWGL</sequence>
<proteinExistence type="predicted"/>
<protein>
    <submittedName>
        <fullName evidence="2">Uncharacterized protein</fullName>
    </submittedName>
</protein>
<evidence type="ECO:0000313" key="2">
    <source>
        <dbReference type="EMBL" id="KAJ1206520.1"/>
    </source>
</evidence>
<dbReference type="AlphaFoldDB" id="A0AAV7W2H0"/>
<reference evidence="2" key="1">
    <citation type="journal article" date="2022" name="bioRxiv">
        <title>Sequencing and chromosome-scale assembly of the giantPleurodeles waltlgenome.</title>
        <authorList>
            <person name="Brown T."/>
            <person name="Elewa A."/>
            <person name="Iarovenko S."/>
            <person name="Subramanian E."/>
            <person name="Araus A.J."/>
            <person name="Petzold A."/>
            <person name="Susuki M."/>
            <person name="Suzuki K.-i.T."/>
            <person name="Hayashi T."/>
            <person name="Toyoda A."/>
            <person name="Oliveira C."/>
            <person name="Osipova E."/>
            <person name="Leigh N.D."/>
            <person name="Simon A."/>
            <person name="Yun M.H."/>
        </authorList>
    </citation>
    <scope>NUCLEOTIDE SEQUENCE</scope>
    <source>
        <strain evidence="2">20211129_DDA</strain>
        <tissue evidence="2">Liver</tissue>
    </source>
</reference>
<accession>A0AAV7W2H0</accession>
<gene>
    <name evidence="2" type="ORF">NDU88_001925</name>
</gene>
<evidence type="ECO:0000256" key="1">
    <source>
        <dbReference type="SAM" id="MobiDB-lite"/>
    </source>
</evidence>
<keyword evidence="3" id="KW-1185">Reference proteome</keyword>
<dbReference type="EMBL" id="JANPWB010000002">
    <property type="protein sequence ID" value="KAJ1206520.1"/>
    <property type="molecule type" value="Genomic_DNA"/>
</dbReference>
<comment type="caution">
    <text evidence="2">The sequence shown here is derived from an EMBL/GenBank/DDBJ whole genome shotgun (WGS) entry which is preliminary data.</text>
</comment>
<dbReference type="Proteomes" id="UP001066276">
    <property type="component" value="Chromosome 1_2"/>
</dbReference>
<evidence type="ECO:0000313" key="3">
    <source>
        <dbReference type="Proteomes" id="UP001066276"/>
    </source>
</evidence>
<feature type="region of interest" description="Disordered" evidence="1">
    <location>
        <begin position="1"/>
        <end position="66"/>
    </location>
</feature>